<dbReference type="SUPFAM" id="SSF53756">
    <property type="entry name" value="UDP-Glycosyltransferase/glycogen phosphorylase"/>
    <property type="match status" value="1"/>
</dbReference>
<dbReference type="EMBL" id="DSVQ01000012">
    <property type="protein sequence ID" value="HGT39556.1"/>
    <property type="molecule type" value="Genomic_DNA"/>
</dbReference>
<dbReference type="Gene3D" id="3.40.50.2000">
    <property type="entry name" value="Glycogen Phosphorylase B"/>
    <property type="match status" value="1"/>
</dbReference>
<organism evidence="3">
    <name type="scientific">Schlesneria paludicola</name>
    <dbReference type="NCBI Taxonomy" id="360056"/>
    <lineage>
        <taxon>Bacteria</taxon>
        <taxon>Pseudomonadati</taxon>
        <taxon>Planctomycetota</taxon>
        <taxon>Planctomycetia</taxon>
        <taxon>Planctomycetales</taxon>
        <taxon>Planctomycetaceae</taxon>
        <taxon>Schlesneria</taxon>
    </lineage>
</organism>
<comment type="caution">
    <text evidence="3">The sequence shown here is derived from an EMBL/GenBank/DDBJ whole genome shotgun (WGS) entry which is preliminary data.</text>
</comment>
<dbReference type="AlphaFoldDB" id="A0A7C4LLG4"/>
<gene>
    <name evidence="3" type="ORF">ENS64_09885</name>
</gene>
<evidence type="ECO:0000256" key="1">
    <source>
        <dbReference type="ARBA" id="ARBA00022679"/>
    </source>
</evidence>
<keyword evidence="1 3" id="KW-0808">Transferase</keyword>
<dbReference type="PANTHER" id="PTHR46401:SF2">
    <property type="entry name" value="GLYCOSYLTRANSFERASE WBBK-RELATED"/>
    <property type="match status" value="1"/>
</dbReference>
<dbReference type="GO" id="GO:0016757">
    <property type="term" value="F:glycosyltransferase activity"/>
    <property type="evidence" value="ECO:0007669"/>
    <property type="project" value="TreeGrafter"/>
</dbReference>
<sequence>MPSSGRSFLCRGVPPVSRGRNMRILLNTTNLIKGGALQVASALVGEILVDDRGIDWQFALSAPVAENIERLSGRLPQSATVFRSSPSKDLKVRRALLAMENRCRPDAVFSVFGPAFVRFSQPHLMGCATPWVTNSTWLSYSTLPTWREKLHMWAWCCYCAAWLKQADGWVTESPAVKEGMCRRLRLPAEQIAVVSNTCSQPYFAQGRWTPFPKPDETVRLLCFSAAYPHKCIDLIPQVARALQDRLPGRAFEFVLTLPAEEPLWRKILTEAHHLGVGHRIVNRGPVAVADGPALYRECHLAFVPTVLECFTATYPEAMAMGLPIITSDLDFARAVCGDAAIYFRPRDPADAASQIHRVLTSGGLWYGLVQRGKQVLEGLPTPRKKYEEYCNLLHKLVHRQPLVSDAPRQADSGNGRTHGEKSRRAA</sequence>
<proteinExistence type="predicted"/>
<accession>A0A7C4LLG4</accession>
<dbReference type="Pfam" id="PF13692">
    <property type="entry name" value="Glyco_trans_1_4"/>
    <property type="match status" value="1"/>
</dbReference>
<feature type="region of interest" description="Disordered" evidence="2">
    <location>
        <begin position="403"/>
        <end position="426"/>
    </location>
</feature>
<evidence type="ECO:0000313" key="3">
    <source>
        <dbReference type="EMBL" id="HGT39556.1"/>
    </source>
</evidence>
<name>A0A7C4LLG4_9PLAN</name>
<dbReference type="PANTHER" id="PTHR46401">
    <property type="entry name" value="GLYCOSYLTRANSFERASE WBBK-RELATED"/>
    <property type="match status" value="1"/>
</dbReference>
<evidence type="ECO:0000256" key="2">
    <source>
        <dbReference type="SAM" id="MobiDB-lite"/>
    </source>
</evidence>
<dbReference type="CDD" id="cd03801">
    <property type="entry name" value="GT4_PimA-like"/>
    <property type="match status" value="1"/>
</dbReference>
<reference evidence="3" key="1">
    <citation type="journal article" date="2020" name="mSystems">
        <title>Genome- and Community-Level Interaction Insights into Carbon Utilization and Element Cycling Functions of Hydrothermarchaeota in Hydrothermal Sediment.</title>
        <authorList>
            <person name="Zhou Z."/>
            <person name="Liu Y."/>
            <person name="Xu W."/>
            <person name="Pan J."/>
            <person name="Luo Z.H."/>
            <person name="Li M."/>
        </authorList>
    </citation>
    <scope>NUCLEOTIDE SEQUENCE [LARGE SCALE GENOMIC DNA]</scope>
    <source>
        <strain evidence="3">SpSt-508</strain>
    </source>
</reference>
<feature type="compositionally biased region" description="Basic and acidic residues" evidence="2">
    <location>
        <begin position="417"/>
        <end position="426"/>
    </location>
</feature>
<protein>
    <submittedName>
        <fullName evidence="3">Glycosyltransferase</fullName>
    </submittedName>
</protein>